<reference evidence="2 3" key="1">
    <citation type="submission" date="2018-08" db="EMBL/GenBank/DDBJ databases">
        <title>A genome reference for cultivated species of the human gut microbiota.</title>
        <authorList>
            <person name="Zou Y."/>
            <person name="Xue W."/>
            <person name="Luo G."/>
        </authorList>
    </citation>
    <scope>NUCLEOTIDE SEQUENCE [LARGE SCALE GENOMIC DNA]</scope>
    <source>
        <strain evidence="2 3">AF13-3LB</strain>
    </source>
</reference>
<organism evidence="2 3">
    <name type="scientific">Bifidobacterium pseudolongum</name>
    <dbReference type="NCBI Taxonomy" id="1694"/>
    <lineage>
        <taxon>Bacteria</taxon>
        <taxon>Bacillati</taxon>
        <taxon>Actinomycetota</taxon>
        <taxon>Actinomycetes</taxon>
        <taxon>Bifidobacteriales</taxon>
        <taxon>Bifidobacteriaceae</taxon>
        <taxon>Bifidobacterium</taxon>
    </lineage>
</organism>
<dbReference type="RefSeq" id="WP_118239327.1">
    <property type="nucleotide sequence ID" value="NZ_QRZV01000003.1"/>
</dbReference>
<proteinExistence type="predicted"/>
<evidence type="ECO:0000313" key="2">
    <source>
        <dbReference type="EMBL" id="RGW09252.1"/>
    </source>
</evidence>
<evidence type="ECO:0000313" key="3">
    <source>
        <dbReference type="Proteomes" id="UP000265970"/>
    </source>
</evidence>
<name>A0A395XHS3_9BIFI</name>
<dbReference type="AlphaFoldDB" id="A0A395XHS3"/>
<accession>A0A395XHS3</accession>
<sequence length="1129" mass="119970">MLREVTAAVASLAILIGLGTFPLCGAASAQGPTPVESTQAASVEPIADADAGSGSTQNDGAAGTSVSSSSGNATLTLSRNAVGNVDSTAPLQLVFDVRTNPGDVYTITVPESITNGTGVYTIGDSDPISASTGIVTSTTDDANHTKTFTYRFDAVASVDVNINFTLHNNYNAQPTPIEGIGTSIKSITWTYAGQQLNPVDFTQVIMPVMNPQAVTRVLPSSSTYKAIYANQDYVYQFSVGETDGIDGSADYTTGQVNSAVNYGTTIRVPVPRYFTLDESATAVRNGFSDETTITQPGGASSDIVITVPKGSGRQYWQNAEPYYFVGQFKTIPPLAGEKLVADGPAVVTQTIVDPQGQERTLTARAPAWTEYLRSGDGLVPCPSGSSECLVLSINGNNKGEKTANNLLLDPARKVPTLNFLGFSNSSASNFTDVELTIDVPSGFDATALVLPKATSTLPGLTQYRYSITLLDGTTMTGVAKPGDTITQTKDSPMRTVKLYPNMLASGAYTDRAESCTTLVSDNADCAGKSKMYLQGSLAAKYDDGTPVKGGDMIKTLFTITIPSVRMKDPQTGELVTFTQTVSNTQQVVLEEQLVAAVGTWEQQGSDKQPGLKNAGFLSTMVSVSGNPTTPYIYEPIFYYVLPCGTVYNNDPLTWPNSHGGVTGDPEVTTFQADDGRQVVKIDYTGTGYKYYTQTGATNAVYLNNEPDAISGTYPWQIYMVSPTTKIDTKADPATPPADTTYVQGADKDVYLVGQGTWTINAAKETRTTELSQGNAADMFESHTTSNDLSAMNSLDAYNDDPTLMRFAVSVSNNESQPLQHIREFVAIPKSTGDSTFALNLTGPVTFDNLNGSGTSLPSYTVRYSTQPVAFTTALGSEPSTDGYVEAADVKEWSAIQSLVIDMDTLPAATVMGRFILNCSDETLYQDAQKSVALETGLYARKTDGSAMRPLVLTGSDKGVATISVTGTSTITARLHWQVDGVDHYAELDDLTHSYANNLDEFPALGVDYPTHTNRMSAADRALIPKGYAMKDKEPTIIGDASAVYPGKGWVTGVAVPGTMTRYNYNGSIVQYELVPKAVLFSTMPITGAPTFWNPMTIALLTACLAGFATGMAATRHGAGHQPPHTNGGR</sequence>
<protein>
    <submittedName>
        <fullName evidence="2">Uncharacterized protein</fullName>
    </submittedName>
</protein>
<gene>
    <name evidence="2" type="ORF">DWV92_06220</name>
</gene>
<feature type="compositionally biased region" description="Low complexity" evidence="1">
    <location>
        <begin position="60"/>
        <end position="70"/>
    </location>
</feature>
<comment type="caution">
    <text evidence="2">The sequence shown here is derived from an EMBL/GenBank/DDBJ whole genome shotgun (WGS) entry which is preliminary data.</text>
</comment>
<dbReference type="EMBL" id="QRZV01000003">
    <property type="protein sequence ID" value="RGW09252.1"/>
    <property type="molecule type" value="Genomic_DNA"/>
</dbReference>
<feature type="region of interest" description="Disordered" evidence="1">
    <location>
        <begin position="48"/>
        <end position="70"/>
    </location>
</feature>
<evidence type="ECO:0000256" key="1">
    <source>
        <dbReference type="SAM" id="MobiDB-lite"/>
    </source>
</evidence>
<dbReference type="Proteomes" id="UP000265970">
    <property type="component" value="Unassembled WGS sequence"/>
</dbReference>